<comment type="caution">
    <text evidence="2">The sequence shown here is derived from an EMBL/GenBank/DDBJ whole genome shotgun (WGS) entry which is preliminary data.</text>
</comment>
<name>A0A917PVD6_9MICO</name>
<dbReference type="EMBL" id="BMMD01000045">
    <property type="protein sequence ID" value="GGJ94573.1"/>
    <property type="molecule type" value="Genomic_DNA"/>
</dbReference>
<evidence type="ECO:0000313" key="3">
    <source>
        <dbReference type="Proteomes" id="UP000636956"/>
    </source>
</evidence>
<accession>A0A917PVD6</accession>
<dbReference type="AlphaFoldDB" id="A0A917PVD6"/>
<dbReference type="Pfam" id="PF22522">
    <property type="entry name" value="DUF6998"/>
    <property type="match status" value="1"/>
</dbReference>
<reference evidence="2" key="1">
    <citation type="journal article" date="2014" name="Int. J. Syst. Evol. Microbiol.">
        <title>Complete genome sequence of Corynebacterium casei LMG S-19264T (=DSM 44701T), isolated from a smear-ripened cheese.</title>
        <authorList>
            <consortium name="US DOE Joint Genome Institute (JGI-PGF)"/>
            <person name="Walter F."/>
            <person name="Albersmeier A."/>
            <person name="Kalinowski J."/>
            <person name="Ruckert C."/>
        </authorList>
    </citation>
    <scope>NUCLEOTIDE SEQUENCE</scope>
    <source>
        <strain evidence="2">CGMCC 1.8984</strain>
    </source>
</reference>
<dbReference type="Proteomes" id="UP000636956">
    <property type="component" value="Unassembled WGS sequence"/>
</dbReference>
<evidence type="ECO:0000259" key="1">
    <source>
        <dbReference type="Pfam" id="PF22522"/>
    </source>
</evidence>
<dbReference type="InterPro" id="IPR054267">
    <property type="entry name" value="DUF6998"/>
</dbReference>
<reference evidence="2" key="2">
    <citation type="submission" date="2020-09" db="EMBL/GenBank/DDBJ databases">
        <authorList>
            <person name="Sun Q."/>
            <person name="Zhou Y."/>
        </authorList>
    </citation>
    <scope>NUCLEOTIDE SEQUENCE</scope>
    <source>
        <strain evidence="2">CGMCC 1.8984</strain>
    </source>
</reference>
<evidence type="ECO:0000313" key="2">
    <source>
        <dbReference type="EMBL" id="GGJ94573.1"/>
    </source>
</evidence>
<dbReference type="RefSeq" id="WP_229662486.1">
    <property type="nucleotide sequence ID" value="NZ_BAABFW010000077.1"/>
</dbReference>
<keyword evidence="3" id="KW-1185">Reference proteome</keyword>
<protein>
    <recommendedName>
        <fullName evidence="1">DUF6998 domain-containing protein</fullName>
    </recommendedName>
</protein>
<proteinExistence type="predicted"/>
<sequence>MTRDGIDEVGTTATTEVLDLRDWSVSALLAAYAGILRELVQRGLIRTLNAPAGDLAETLAAKSYDGALAPNSEKSWDIRAFDGRLIQVKSRVIASTSRTKPVQFSVFRSWGFDVAIFVVFAAETYEVLAAIELPMQSVREKAGDVAWVGGSRLTVSIAVLQALPEAVDRTPEFAAALTAL</sequence>
<feature type="domain" description="DUF6998" evidence="1">
    <location>
        <begin position="53"/>
        <end position="168"/>
    </location>
</feature>
<organism evidence="2 3">
    <name type="scientific">Agromyces bauzanensis</name>
    <dbReference type="NCBI Taxonomy" id="1308924"/>
    <lineage>
        <taxon>Bacteria</taxon>
        <taxon>Bacillati</taxon>
        <taxon>Actinomycetota</taxon>
        <taxon>Actinomycetes</taxon>
        <taxon>Micrococcales</taxon>
        <taxon>Microbacteriaceae</taxon>
        <taxon>Agromyces</taxon>
    </lineage>
</organism>
<gene>
    <name evidence="2" type="ORF">GCM10011372_36130</name>
</gene>